<name>A0AAU7FAP7_9NEIS</name>
<dbReference type="EMBL" id="CP157355">
    <property type="protein sequence ID" value="XBM01607.1"/>
    <property type="molecule type" value="Genomic_DNA"/>
</dbReference>
<dbReference type="PANTHER" id="PTHR34219">
    <property type="entry name" value="IRON-REGULATED INNER MEMBRANE PROTEIN-RELATED"/>
    <property type="match status" value="1"/>
</dbReference>
<dbReference type="RefSeq" id="WP_348945884.1">
    <property type="nucleotide sequence ID" value="NZ_CP157355.1"/>
</dbReference>
<proteinExistence type="predicted"/>
<feature type="transmembrane region" description="Helical" evidence="1">
    <location>
        <begin position="262"/>
        <end position="284"/>
    </location>
</feature>
<feature type="transmembrane region" description="Helical" evidence="1">
    <location>
        <begin position="220"/>
        <end position="241"/>
    </location>
</feature>
<dbReference type="AlphaFoldDB" id="A0AAU7FAP7"/>
<feature type="transmembrane region" description="Helical" evidence="1">
    <location>
        <begin position="31"/>
        <end position="52"/>
    </location>
</feature>
<dbReference type="InterPro" id="IPR005625">
    <property type="entry name" value="PepSY-ass_TM"/>
</dbReference>
<keyword evidence="1" id="KW-0472">Membrane</keyword>
<organism evidence="2">
    <name type="scientific">Chitinibacter mangrovi</name>
    <dbReference type="NCBI Taxonomy" id="3153927"/>
    <lineage>
        <taxon>Bacteria</taxon>
        <taxon>Pseudomonadati</taxon>
        <taxon>Pseudomonadota</taxon>
        <taxon>Betaproteobacteria</taxon>
        <taxon>Neisseriales</taxon>
        <taxon>Chitinibacteraceae</taxon>
        <taxon>Chitinibacter</taxon>
    </lineage>
</organism>
<gene>
    <name evidence="2" type="ORF">ABHF33_04820</name>
</gene>
<dbReference type="KEGG" id="cmav:ABHF33_04820"/>
<protein>
    <submittedName>
        <fullName evidence="2">PepSY-associated TM helix domain-containing protein</fullName>
    </submittedName>
</protein>
<keyword evidence="1" id="KW-0812">Transmembrane</keyword>
<sequence>MKREEVDLAAQSTQRSKGSRLGWLNRWHKKLAWVAGIAVIFWGLTGVLHPIMSALSPKVQPLPAPAALPADLHPVTLHSLQLPAGQIQSARLRMLGEQPAWRIGLQGQASGLWYDAQNGKLLVNADAAEAERLARALVGDMQSPIARITPITEFSRSYPAINKMLPVWRVEFARDDGMVAFVDTEGRRLASLSDQTKRSLMPVFSLLHTWSWASEPVKKVGITLVLGIALLSMLGGLWMYWLRYRMGTLRSEQPRLRRLHRALGLGAGVAGLVITVSGLTHLWLQAAPFQAAKAQPLAQLPDLHHIPPGVAVLTAVNVAGKGYWLVEHAKKELQGNTPVSAHQHHASIAPSQLPDYLDAHGQPQPGLAQIHAMQLVRQLAPHDATVQNASVSKVSLISQFGGEYGFFQKRLPVYRVDLALPDQPSWYVEPATGTFSTRVDNADRFEGYLFANLHKWHWLDGLGKTSRDVILAGFAAVNVLLAVMGLCLLRRAKGRAGGRAGGRASR</sequence>
<evidence type="ECO:0000256" key="1">
    <source>
        <dbReference type="SAM" id="Phobius"/>
    </source>
</evidence>
<reference evidence="2" key="1">
    <citation type="submission" date="2024-05" db="EMBL/GenBank/DDBJ databases">
        <authorList>
            <person name="Yang L."/>
            <person name="Pan L."/>
        </authorList>
    </citation>
    <scope>NUCLEOTIDE SEQUENCE</scope>
    <source>
        <strain evidence="2">FCG-7</strain>
    </source>
</reference>
<feature type="transmembrane region" description="Helical" evidence="1">
    <location>
        <begin position="469"/>
        <end position="489"/>
    </location>
</feature>
<accession>A0AAU7FAP7</accession>
<evidence type="ECO:0000313" key="2">
    <source>
        <dbReference type="EMBL" id="XBM01607.1"/>
    </source>
</evidence>
<dbReference type="Pfam" id="PF03929">
    <property type="entry name" value="PepSY_TM"/>
    <property type="match status" value="1"/>
</dbReference>
<dbReference type="PANTHER" id="PTHR34219:SF6">
    <property type="entry name" value="BLR3280 PROTEIN"/>
    <property type="match status" value="1"/>
</dbReference>
<keyword evidence="1" id="KW-1133">Transmembrane helix</keyword>